<dbReference type="Pfam" id="PF00797">
    <property type="entry name" value="Acetyltransf_2"/>
    <property type="match status" value="1"/>
</dbReference>
<organism evidence="2 3">
    <name type="scientific">Coccomyxa viridis</name>
    <dbReference type="NCBI Taxonomy" id="1274662"/>
    <lineage>
        <taxon>Eukaryota</taxon>
        <taxon>Viridiplantae</taxon>
        <taxon>Chlorophyta</taxon>
        <taxon>core chlorophytes</taxon>
        <taxon>Trebouxiophyceae</taxon>
        <taxon>Trebouxiophyceae incertae sedis</taxon>
        <taxon>Coccomyxaceae</taxon>
        <taxon>Coccomyxa</taxon>
    </lineage>
</organism>
<reference evidence="2 3" key="1">
    <citation type="submission" date="2023-10" db="EMBL/GenBank/DDBJ databases">
        <authorList>
            <person name="Maclean D."/>
            <person name="Macfadyen A."/>
        </authorList>
    </citation>
    <scope>NUCLEOTIDE SEQUENCE [LARGE SCALE GENOMIC DNA]</scope>
</reference>
<evidence type="ECO:0000313" key="3">
    <source>
        <dbReference type="Proteomes" id="UP001314263"/>
    </source>
</evidence>
<dbReference type="PANTHER" id="PTHR11786:SF0">
    <property type="entry name" value="ARYLAMINE N-ACETYLTRANSFERASE 4-RELATED"/>
    <property type="match status" value="1"/>
</dbReference>
<comment type="similarity">
    <text evidence="1">Belongs to the arylamine N-acetyltransferase family.</text>
</comment>
<dbReference type="Proteomes" id="UP001314263">
    <property type="component" value="Unassembled WGS sequence"/>
</dbReference>
<dbReference type="SUPFAM" id="SSF54001">
    <property type="entry name" value="Cysteine proteinases"/>
    <property type="match status" value="1"/>
</dbReference>
<dbReference type="PANTHER" id="PTHR11786">
    <property type="entry name" value="N-HYDROXYARYLAMINE O-ACETYLTRANSFERASE"/>
    <property type="match status" value="1"/>
</dbReference>
<dbReference type="InterPro" id="IPR053710">
    <property type="entry name" value="Arylamine_NAT_domain_sf"/>
</dbReference>
<evidence type="ECO:0000313" key="2">
    <source>
        <dbReference type="EMBL" id="CAK0733445.1"/>
    </source>
</evidence>
<evidence type="ECO:0008006" key="4">
    <source>
        <dbReference type="Google" id="ProtNLM"/>
    </source>
</evidence>
<dbReference type="GO" id="GO:0016407">
    <property type="term" value="F:acetyltransferase activity"/>
    <property type="evidence" value="ECO:0007669"/>
    <property type="project" value="InterPro"/>
</dbReference>
<sequence>MLGPDQLREYLEHVQLSGKALRPSLATLVTLHRQHAKCIPFSNITIAQGPTLLKELKFPHEIPDISPDGLIKKLVRRKWGGYCFESNSLLAEALVGLDFEVYCVAGRNLIESPHCKAEQQLIPSGFNHQVILASVPAMPDTWYVVDAAFGSRSPLEPLALREPEDAHASDATHRLRRGFIGTTGTPSKQDLADRPQACGWYMQKYSETDREWQDLYVFNEANLALQRDFDVMNFYLAIREGSIMRKDLIISVRNACGGQGRDTLLNTTLKVFGKDGMLVKDRELETAQDLRDALKTHFGIIPD</sequence>
<dbReference type="InterPro" id="IPR001447">
    <property type="entry name" value="Arylamine_N-AcTrfase"/>
</dbReference>
<dbReference type="Gene3D" id="3.30.2140.20">
    <property type="match status" value="1"/>
</dbReference>
<dbReference type="AlphaFoldDB" id="A0AAV1HRD7"/>
<gene>
    <name evidence="2" type="ORF">CVIRNUC_000276</name>
</gene>
<protein>
    <recommendedName>
        <fullName evidence="4">Arylamine N-acetyltransferase</fullName>
    </recommendedName>
</protein>
<keyword evidence="3" id="KW-1185">Reference proteome</keyword>
<name>A0AAV1HRD7_9CHLO</name>
<dbReference type="InterPro" id="IPR038765">
    <property type="entry name" value="Papain-like_cys_pep_sf"/>
</dbReference>
<comment type="caution">
    <text evidence="2">The sequence shown here is derived from an EMBL/GenBank/DDBJ whole genome shotgun (WGS) entry which is preliminary data.</text>
</comment>
<dbReference type="EMBL" id="CAUYUE010000001">
    <property type="protein sequence ID" value="CAK0733445.1"/>
    <property type="molecule type" value="Genomic_DNA"/>
</dbReference>
<evidence type="ECO:0000256" key="1">
    <source>
        <dbReference type="ARBA" id="ARBA00006547"/>
    </source>
</evidence>
<proteinExistence type="inferred from homology"/>
<accession>A0AAV1HRD7</accession>